<dbReference type="SUPFAM" id="SSF54928">
    <property type="entry name" value="RNA-binding domain, RBD"/>
    <property type="match status" value="1"/>
</dbReference>
<dbReference type="Gene3D" id="1.10.720.30">
    <property type="entry name" value="SAP domain"/>
    <property type="match status" value="1"/>
</dbReference>
<dbReference type="PANTHER" id="PTHR47031:SF3">
    <property type="entry name" value="SAP DOMAIN-CONTAINING PROTEIN"/>
    <property type="match status" value="1"/>
</dbReference>
<dbReference type="OrthoDB" id="5348404at2759"/>
<organism evidence="3 4">
    <name type="scientific">Coptis chinensis</name>
    <dbReference type="NCBI Taxonomy" id="261450"/>
    <lineage>
        <taxon>Eukaryota</taxon>
        <taxon>Viridiplantae</taxon>
        <taxon>Streptophyta</taxon>
        <taxon>Embryophyta</taxon>
        <taxon>Tracheophyta</taxon>
        <taxon>Spermatophyta</taxon>
        <taxon>Magnoliopsida</taxon>
        <taxon>Ranunculales</taxon>
        <taxon>Ranunculaceae</taxon>
        <taxon>Coptidoideae</taxon>
        <taxon>Coptis</taxon>
    </lineage>
</organism>
<keyword evidence="4" id="KW-1185">Reference proteome</keyword>
<sequence length="755" mass="83566">MKTSSPYPVLDNKPIDQWKVTELKEELKRRRLTTKGLKDDLIRRLDESLRAERDTQKEEEVSNERESTKEEHTIQNEKVTEKDEVVHKESGFVKEDHTVQNERDTEMKEAVQKERDTEMKEAALSERDIAKEEEVVHEERGFAKEEEVIHKESGSAKEDVDNGFVSEVKSHVKNEGNETNPTATPVVVDTRVQDESETAQLDNDLSVVDVHGSPAKLAEGKTEEGESVVTIDTVEVVSQTTVVGDSVETNITETSVVTVTSSRLESQNDEIEIGKEDSVPPSNDAELNISSPNNQVSEVSPCLGFQVKSDSISTDSVSINEKNELKDNLNADNFHIELDNVKPEMVQPSSSDVPHIGGDIHPRDDQEPCENQGSVEEIDDVNATNVDLSKKNDSGDGGSSEKLNLDRSSGDDSMEEDVLESKQVESNHISAEVGDKSELTKDHIMKEGSPIDVTGVGFSPEMKDGSTDAKSSVGVQAEKRKLEDQEVRNNEPPKRRRWNTESLKLPDPQASILTPSTTPKDAHLSTFPKRNFNRSDSALSGGDTPKERVVPPSPKPPTTSLRIDRFLRPFTLKAVQELLAKTGTVCGFWMDQIKTHCYVTFSSTEEAIETRNALYNLQWPQNGGRLLVAEFVDPQDVKLRADASTQPQVPPVSNKPAPVPVPAPAPSQPKPSPRQNVLKQQLPPPPPPPPITNPHTVRERLPPPPPASVPKKPDPPIVTLDDLFRKTRATPRIYYLPLSEEQVAAKLATQTKNAN</sequence>
<protein>
    <recommendedName>
        <fullName evidence="2">SAP domain-containing protein</fullName>
    </recommendedName>
</protein>
<feature type="compositionally biased region" description="Basic and acidic residues" evidence="1">
    <location>
        <begin position="41"/>
        <end position="160"/>
    </location>
</feature>
<comment type="caution">
    <text evidence="3">The sequence shown here is derived from an EMBL/GenBank/DDBJ whole genome shotgun (WGS) entry which is preliminary data.</text>
</comment>
<feature type="region of interest" description="Disordered" evidence="1">
    <location>
        <begin position="642"/>
        <end position="719"/>
    </location>
</feature>
<dbReference type="PROSITE" id="PS50800">
    <property type="entry name" value="SAP"/>
    <property type="match status" value="1"/>
</dbReference>
<dbReference type="InterPro" id="IPR003034">
    <property type="entry name" value="SAP_dom"/>
</dbReference>
<evidence type="ECO:0000259" key="2">
    <source>
        <dbReference type="PROSITE" id="PS50800"/>
    </source>
</evidence>
<dbReference type="CDD" id="cd12432">
    <property type="entry name" value="RRM_ACINU"/>
    <property type="match status" value="1"/>
</dbReference>
<dbReference type="PANTHER" id="PTHR47031">
    <property type="entry name" value="SAP DNA-BINDING DOMAIN-CONTAINING PROTEIN"/>
    <property type="match status" value="1"/>
</dbReference>
<name>A0A835LXU1_9MAGN</name>
<dbReference type="EMBL" id="JADFTS010000004">
    <property type="protein sequence ID" value="KAF9611530.1"/>
    <property type="molecule type" value="Genomic_DNA"/>
</dbReference>
<evidence type="ECO:0000313" key="3">
    <source>
        <dbReference type="EMBL" id="KAF9611530.1"/>
    </source>
</evidence>
<dbReference type="Proteomes" id="UP000631114">
    <property type="component" value="Unassembled WGS sequence"/>
</dbReference>
<feature type="compositionally biased region" description="Pro residues" evidence="1">
    <location>
        <begin position="682"/>
        <end position="692"/>
    </location>
</feature>
<gene>
    <name evidence="3" type="ORF">IFM89_032930</name>
</gene>
<dbReference type="SUPFAM" id="SSF68906">
    <property type="entry name" value="SAP domain"/>
    <property type="match status" value="1"/>
</dbReference>
<dbReference type="AlphaFoldDB" id="A0A835LXU1"/>
<dbReference type="InterPro" id="IPR035979">
    <property type="entry name" value="RBD_domain_sf"/>
</dbReference>
<feature type="compositionally biased region" description="Pro residues" evidence="1">
    <location>
        <begin position="657"/>
        <end position="672"/>
    </location>
</feature>
<reference evidence="3 4" key="1">
    <citation type="submission" date="2020-10" db="EMBL/GenBank/DDBJ databases">
        <title>The Coptis chinensis genome and diversification of protoberbering-type alkaloids.</title>
        <authorList>
            <person name="Wang B."/>
            <person name="Shu S."/>
            <person name="Song C."/>
            <person name="Liu Y."/>
        </authorList>
    </citation>
    <scope>NUCLEOTIDE SEQUENCE [LARGE SCALE GENOMIC DNA]</scope>
    <source>
        <strain evidence="3">HL-2020</strain>
        <tissue evidence="3">Leaf</tissue>
    </source>
</reference>
<dbReference type="GO" id="GO:0003676">
    <property type="term" value="F:nucleic acid binding"/>
    <property type="evidence" value="ECO:0007669"/>
    <property type="project" value="InterPro"/>
</dbReference>
<dbReference type="InterPro" id="IPR032552">
    <property type="entry name" value="RSB_motif"/>
</dbReference>
<evidence type="ECO:0000313" key="4">
    <source>
        <dbReference type="Proteomes" id="UP000631114"/>
    </source>
</evidence>
<dbReference type="Pfam" id="PF16294">
    <property type="entry name" value="RSB_motif"/>
    <property type="match status" value="1"/>
</dbReference>
<feature type="compositionally biased region" description="Basic and acidic residues" evidence="1">
    <location>
        <begin position="433"/>
        <end position="446"/>
    </location>
</feature>
<proteinExistence type="predicted"/>
<accession>A0A835LXU1</accession>
<dbReference type="Pfam" id="PF02037">
    <property type="entry name" value="SAP"/>
    <property type="match status" value="1"/>
</dbReference>
<dbReference type="SMART" id="SM00513">
    <property type="entry name" value="SAP"/>
    <property type="match status" value="1"/>
</dbReference>
<feature type="compositionally biased region" description="Basic and acidic residues" evidence="1">
    <location>
        <begin position="477"/>
        <end position="493"/>
    </location>
</feature>
<dbReference type="InterPro" id="IPR036361">
    <property type="entry name" value="SAP_dom_sf"/>
</dbReference>
<feature type="domain" description="SAP" evidence="2">
    <location>
        <begin position="15"/>
        <end position="49"/>
    </location>
</feature>
<feature type="region of interest" description="Disordered" evidence="1">
    <location>
        <begin position="41"/>
        <end position="163"/>
    </location>
</feature>
<dbReference type="InterPro" id="IPR034257">
    <property type="entry name" value="Acinus_RRM"/>
</dbReference>
<evidence type="ECO:0000256" key="1">
    <source>
        <dbReference type="SAM" id="MobiDB-lite"/>
    </source>
</evidence>
<feature type="region of interest" description="Disordered" evidence="1">
    <location>
        <begin position="345"/>
        <end position="560"/>
    </location>
</feature>